<dbReference type="RefSeq" id="WP_268062956.1">
    <property type="nucleotide sequence ID" value="NZ_JAPQFJ010000031.1"/>
</dbReference>
<evidence type="ECO:0000313" key="2">
    <source>
        <dbReference type="EMBL" id="MCY6960519.1"/>
    </source>
</evidence>
<keyword evidence="1" id="KW-1133">Transmembrane helix</keyword>
<keyword evidence="1" id="KW-0472">Membrane</keyword>
<feature type="transmembrane region" description="Helical" evidence="1">
    <location>
        <begin position="94"/>
        <end position="114"/>
    </location>
</feature>
<keyword evidence="1" id="KW-0812">Transmembrane</keyword>
<evidence type="ECO:0000256" key="1">
    <source>
        <dbReference type="SAM" id="Phobius"/>
    </source>
</evidence>
<protein>
    <recommendedName>
        <fullName evidence="4">DUF3899 domain-containing protein</fullName>
    </recommendedName>
</protein>
<feature type="transmembrane region" description="Helical" evidence="1">
    <location>
        <begin position="45"/>
        <end position="66"/>
    </location>
</feature>
<sequence>MKIFFQNLLKILLKMALLILITILICFIISSFKHYNFNNTLMFTGLGYMLIGVLSSIGSASSIGNFKYIQSRSSKDSSSFEDTKEDFRLKDSSLNFMAFMSISGFIIIMLSYTITI</sequence>
<name>A0ABT4DDX2_9CLOT</name>
<evidence type="ECO:0000313" key="3">
    <source>
        <dbReference type="Proteomes" id="UP001144612"/>
    </source>
</evidence>
<gene>
    <name evidence="2" type="ORF">OW729_18135</name>
</gene>
<accession>A0ABT4DDX2</accession>
<comment type="caution">
    <text evidence="2">The sequence shown here is derived from an EMBL/GenBank/DDBJ whole genome shotgun (WGS) entry which is preliminary data.</text>
</comment>
<dbReference type="EMBL" id="JAPQFJ010000031">
    <property type="protein sequence ID" value="MCY6960519.1"/>
    <property type="molecule type" value="Genomic_DNA"/>
</dbReference>
<organism evidence="2 3">
    <name type="scientific">Clostridium brassicae</name>
    <dbReference type="NCBI Taxonomy" id="2999072"/>
    <lineage>
        <taxon>Bacteria</taxon>
        <taxon>Bacillati</taxon>
        <taxon>Bacillota</taxon>
        <taxon>Clostridia</taxon>
        <taxon>Eubacteriales</taxon>
        <taxon>Clostridiaceae</taxon>
        <taxon>Clostridium</taxon>
    </lineage>
</organism>
<reference evidence="2" key="1">
    <citation type="submission" date="2022-12" db="EMBL/GenBank/DDBJ databases">
        <title>Clostridium sp. nov., isolated from industrial wastewater.</title>
        <authorList>
            <person name="Jiayan W."/>
        </authorList>
    </citation>
    <scope>NUCLEOTIDE SEQUENCE</scope>
    <source>
        <strain evidence="2">ZC22-4</strain>
    </source>
</reference>
<proteinExistence type="predicted"/>
<keyword evidence="3" id="KW-1185">Reference proteome</keyword>
<dbReference type="Proteomes" id="UP001144612">
    <property type="component" value="Unassembled WGS sequence"/>
</dbReference>
<feature type="transmembrane region" description="Helical" evidence="1">
    <location>
        <begin position="12"/>
        <end position="33"/>
    </location>
</feature>
<evidence type="ECO:0008006" key="4">
    <source>
        <dbReference type="Google" id="ProtNLM"/>
    </source>
</evidence>